<reference evidence="6" key="1">
    <citation type="submission" date="2021-01" db="EMBL/GenBank/DDBJ databases">
        <authorList>
            <person name="Corre E."/>
            <person name="Pelletier E."/>
            <person name="Niang G."/>
            <person name="Scheremetjew M."/>
            <person name="Finn R."/>
            <person name="Kale V."/>
            <person name="Holt S."/>
            <person name="Cochrane G."/>
            <person name="Meng A."/>
            <person name="Brown T."/>
            <person name="Cohen L."/>
        </authorList>
    </citation>
    <scope>NUCLEOTIDE SEQUENCE</scope>
    <source>
        <strain evidence="6">CCMP1756</strain>
    </source>
</reference>
<sequence>MRGALFSAFVVHALALSARRRPCLLRSPTLVRAAAASGRRPCHLRSPTRLRAAAASDDNGAQAVVRAAAVAGLDRVQAFARAHCARLAGDTPQKPELAKGQECDVPFPGLRATPWHATEELGWVARLEEDWREARDELTAFLALLDEGGFVKPETALCPETGRFEKLVLCEDGSRAIETATRVGRDHFARTLALLRVSGAPLGPAPVSMNRQPAGSGLPPHSDNANFLLTGHLGLVVPDGVCEFVMVESTTRRWREGHVLLADTSFVHATRNDCEADRVVLHFTVWHPDLAAAERDGIVRLHGALRAAGG</sequence>
<dbReference type="Proteomes" id="UP000789595">
    <property type="component" value="Unassembled WGS sequence"/>
</dbReference>
<organism evidence="6">
    <name type="scientific">Pelagomonas calceolata</name>
    <dbReference type="NCBI Taxonomy" id="35677"/>
    <lineage>
        <taxon>Eukaryota</taxon>
        <taxon>Sar</taxon>
        <taxon>Stramenopiles</taxon>
        <taxon>Ochrophyta</taxon>
        <taxon>Pelagophyceae</taxon>
        <taxon>Pelagomonadales</taxon>
        <taxon>Pelagomonadaceae</taxon>
        <taxon>Pelagomonas</taxon>
    </lineage>
</organism>
<comment type="similarity">
    <text evidence="1">Belongs to the aspartyl/asparaginyl beta-hydroxylase family.</text>
</comment>
<dbReference type="GO" id="GO:0016020">
    <property type="term" value="C:membrane"/>
    <property type="evidence" value="ECO:0007669"/>
    <property type="project" value="TreeGrafter"/>
</dbReference>
<evidence type="ECO:0000256" key="2">
    <source>
        <dbReference type="ARBA" id="ARBA00022964"/>
    </source>
</evidence>
<dbReference type="InterPro" id="IPR051821">
    <property type="entry name" value="Asp/Asn_beta-hydroxylase"/>
</dbReference>
<gene>
    <name evidence="6" type="ORF">PCAL00307_LOCUS17803</name>
    <name evidence="7" type="ORF">PECAL_6P07900</name>
</gene>
<reference evidence="7" key="2">
    <citation type="submission" date="2021-11" db="EMBL/GenBank/DDBJ databases">
        <authorList>
            <consortium name="Genoscope - CEA"/>
            <person name="William W."/>
        </authorList>
    </citation>
    <scope>NUCLEOTIDE SEQUENCE</scope>
</reference>
<dbReference type="PANTHER" id="PTHR46332:SF5">
    <property type="entry name" value="ASPARTATE BETA-HYDROXYLASE DOMAIN CONTAINING 2"/>
    <property type="match status" value="1"/>
</dbReference>
<evidence type="ECO:0000313" key="7">
    <source>
        <dbReference type="EMBL" id="CAH0379188.1"/>
    </source>
</evidence>
<feature type="signal peptide" evidence="4">
    <location>
        <begin position="1"/>
        <end position="15"/>
    </location>
</feature>
<keyword evidence="2" id="KW-0223">Dioxygenase</keyword>
<evidence type="ECO:0000313" key="6">
    <source>
        <dbReference type="EMBL" id="CAE0702358.1"/>
    </source>
</evidence>
<dbReference type="OrthoDB" id="438431at2759"/>
<dbReference type="GO" id="GO:0051213">
    <property type="term" value="F:dioxygenase activity"/>
    <property type="evidence" value="ECO:0007669"/>
    <property type="project" value="UniProtKB-KW"/>
</dbReference>
<protein>
    <recommendedName>
        <fullName evidence="5">Aspartyl/asparaginy/proline hydroxylase domain-containing protein</fullName>
    </recommendedName>
</protein>
<dbReference type="AlphaFoldDB" id="A0A7S4EBW4"/>
<dbReference type="Pfam" id="PF05118">
    <property type="entry name" value="Asp_Arg_Hydrox"/>
    <property type="match status" value="1"/>
</dbReference>
<evidence type="ECO:0000313" key="8">
    <source>
        <dbReference type="Proteomes" id="UP000789595"/>
    </source>
</evidence>
<evidence type="ECO:0000259" key="5">
    <source>
        <dbReference type="Pfam" id="PF05118"/>
    </source>
</evidence>
<accession>A0A7S4EBW4</accession>
<dbReference type="EMBL" id="CAKKNE010000006">
    <property type="protein sequence ID" value="CAH0379188.1"/>
    <property type="molecule type" value="Genomic_DNA"/>
</dbReference>
<dbReference type="EMBL" id="HBIW01020685">
    <property type="protein sequence ID" value="CAE0702358.1"/>
    <property type="molecule type" value="Transcribed_RNA"/>
</dbReference>
<dbReference type="InterPro" id="IPR007803">
    <property type="entry name" value="Asp/Arg/Pro-Hydrxlase"/>
</dbReference>
<dbReference type="PANTHER" id="PTHR46332">
    <property type="entry name" value="ASPARTATE BETA-HYDROXYLASE DOMAIN-CONTAINING PROTEIN 2"/>
    <property type="match status" value="1"/>
</dbReference>
<name>A0A7S4EBW4_9STRA</name>
<evidence type="ECO:0000256" key="3">
    <source>
        <dbReference type="ARBA" id="ARBA00023002"/>
    </source>
</evidence>
<keyword evidence="8" id="KW-1185">Reference proteome</keyword>
<feature type="chain" id="PRO_5035594076" description="Aspartyl/asparaginy/proline hydroxylase domain-containing protein" evidence="4">
    <location>
        <begin position="16"/>
        <end position="310"/>
    </location>
</feature>
<evidence type="ECO:0000256" key="1">
    <source>
        <dbReference type="ARBA" id="ARBA00007730"/>
    </source>
</evidence>
<proteinExistence type="inferred from homology"/>
<dbReference type="InterPro" id="IPR027443">
    <property type="entry name" value="IPNS-like_sf"/>
</dbReference>
<keyword evidence="4" id="KW-0732">Signal</keyword>
<dbReference type="Gene3D" id="2.60.120.330">
    <property type="entry name" value="B-lactam Antibiotic, Isopenicillin N Synthase, Chain"/>
    <property type="match status" value="1"/>
</dbReference>
<evidence type="ECO:0000256" key="4">
    <source>
        <dbReference type="SAM" id="SignalP"/>
    </source>
</evidence>
<feature type="domain" description="Aspartyl/asparaginy/proline hydroxylase" evidence="5">
    <location>
        <begin position="128"/>
        <end position="288"/>
    </location>
</feature>
<keyword evidence="3" id="KW-0560">Oxidoreductase</keyword>